<dbReference type="Proteomes" id="UP000789759">
    <property type="component" value="Unassembled WGS sequence"/>
</dbReference>
<name>A0A9N9GLA2_9GLOM</name>
<keyword evidence="2" id="KW-1185">Reference proteome</keyword>
<organism evidence="1 2">
    <name type="scientific">Cetraspora pellucida</name>
    <dbReference type="NCBI Taxonomy" id="1433469"/>
    <lineage>
        <taxon>Eukaryota</taxon>
        <taxon>Fungi</taxon>
        <taxon>Fungi incertae sedis</taxon>
        <taxon>Mucoromycota</taxon>
        <taxon>Glomeromycotina</taxon>
        <taxon>Glomeromycetes</taxon>
        <taxon>Diversisporales</taxon>
        <taxon>Gigasporaceae</taxon>
        <taxon>Cetraspora</taxon>
    </lineage>
</organism>
<evidence type="ECO:0000313" key="1">
    <source>
        <dbReference type="EMBL" id="CAG8616766.1"/>
    </source>
</evidence>
<evidence type="ECO:0000313" key="2">
    <source>
        <dbReference type="Proteomes" id="UP000789759"/>
    </source>
</evidence>
<sequence length="190" mass="21885">MITFQGLIVPIPEYVALMFKPNKNKTYSYLDQYKIFIKLVEYNLRLANLLPDSSNEISDITLYNWSRRDANFEEFIERYTIEVNSCRQKDLPLKFKFYDPKKVKNTSTDIASVNTAIHISNFFNGCPLISDEQVVFTPGFDLIGGNSNATGEQTTNNQNFDMTEGNINAISEEEKANLLFEEIIDKNFCE</sequence>
<dbReference type="EMBL" id="CAJVQA010005269">
    <property type="protein sequence ID" value="CAG8616766.1"/>
    <property type="molecule type" value="Genomic_DNA"/>
</dbReference>
<accession>A0A9N9GLA2</accession>
<proteinExistence type="predicted"/>
<reference evidence="1" key="1">
    <citation type="submission" date="2021-06" db="EMBL/GenBank/DDBJ databases">
        <authorList>
            <person name="Kallberg Y."/>
            <person name="Tangrot J."/>
            <person name="Rosling A."/>
        </authorList>
    </citation>
    <scope>NUCLEOTIDE SEQUENCE</scope>
    <source>
        <strain evidence="1">FL966</strain>
    </source>
</reference>
<dbReference type="AlphaFoldDB" id="A0A9N9GLA2"/>
<comment type="caution">
    <text evidence="1">The sequence shown here is derived from an EMBL/GenBank/DDBJ whole genome shotgun (WGS) entry which is preliminary data.</text>
</comment>
<dbReference type="OrthoDB" id="2409724at2759"/>
<protein>
    <submittedName>
        <fullName evidence="1">6263_t:CDS:1</fullName>
    </submittedName>
</protein>
<gene>
    <name evidence="1" type="ORF">CPELLU_LOCUS7717</name>
</gene>